<feature type="transmembrane region" description="Helical" evidence="11">
    <location>
        <begin position="57"/>
        <end position="75"/>
    </location>
</feature>
<keyword evidence="2" id="KW-0813">Transport</keyword>
<evidence type="ECO:0000256" key="11">
    <source>
        <dbReference type="SAM" id="Phobius"/>
    </source>
</evidence>
<feature type="transmembrane region" description="Helical" evidence="11">
    <location>
        <begin position="381"/>
        <end position="403"/>
    </location>
</feature>
<dbReference type="GO" id="GO:0009252">
    <property type="term" value="P:peptidoglycan biosynthetic process"/>
    <property type="evidence" value="ECO:0007669"/>
    <property type="project" value="UniProtKB-KW"/>
</dbReference>
<proteinExistence type="inferred from homology"/>
<dbReference type="PANTHER" id="PTHR43549">
    <property type="entry name" value="MULTIDRUG RESISTANCE PROTEIN YPNP-RELATED"/>
    <property type="match status" value="1"/>
</dbReference>
<dbReference type="EMBL" id="CP002401">
    <property type="protein sequence ID" value="AEP35497.1"/>
    <property type="molecule type" value="Genomic_DNA"/>
</dbReference>
<evidence type="ECO:0000256" key="2">
    <source>
        <dbReference type="ARBA" id="ARBA00022448"/>
    </source>
</evidence>
<sequence length="537" mass="60012">MMRKDDEGSLVRSLFNLLSGTFFSRLTGMLREIVMATYFGADPLVASFWLAFRTIFFLRKLLGGPILGLAFIPHFEFLRAQNISRATFFFRSFSRFFCYSAILFTLIIELGLCVWCSCVTGSLFDTLLLTIILLPSGIFLMMYTVNSTLLHCEKKFFSVGLAPSVVNVSWIGTVFLARNYDPRNRIFGLAVVLVIGFILEWAVTLPGVMKFLGQSKEVPQERDSIRALIAPLSLGLLSMGIFQLNLLCDMWLARYINEVGPLYLMYSVRIQQLPVHLFGLGVFTVLLPAISRCVQDQEHQQGYDLLRFSLKLTVAVMVVMTMGLLLFALPGVRVLYEHGVFPKTAVHAIVEVLRGYSGSIIPMALAPLVSALFYARRNYKVPMLVGIIAAVVNMVLNVIGCLVCKQVAVLAYATSLVSWGQLAMLWYCAGKSLPTYKGLMWRTFKESGKTVITTILAAVITIGVNIVTHTTYVVFIEPLTVPTKPLVSFLDQCGVFFAESALFLSVLFGLAKLLKTEDLMNLISFQYWKGHQSILRN</sequence>
<dbReference type="InterPro" id="IPR004268">
    <property type="entry name" value="MurJ"/>
</dbReference>
<dbReference type="Proteomes" id="UP000009287">
    <property type="component" value="Chromosome"/>
</dbReference>
<feature type="transmembrane region" description="Helical" evidence="11">
    <location>
        <begin position="409"/>
        <end position="429"/>
    </location>
</feature>
<evidence type="ECO:0000256" key="5">
    <source>
        <dbReference type="ARBA" id="ARBA00022960"/>
    </source>
</evidence>
<dbReference type="InterPro" id="IPR052031">
    <property type="entry name" value="Membrane_Transporter-Flippase"/>
</dbReference>
<evidence type="ECO:0000313" key="13">
    <source>
        <dbReference type="Proteomes" id="UP000009287"/>
    </source>
</evidence>
<evidence type="ECO:0000256" key="7">
    <source>
        <dbReference type="ARBA" id="ARBA00022989"/>
    </source>
</evidence>
<feature type="transmembrane region" description="Helical" evidence="11">
    <location>
        <begin position="96"/>
        <end position="117"/>
    </location>
</feature>
<dbReference type="PRINTS" id="PR01806">
    <property type="entry name" value="VIRFACTRMVIN"/>
</dbReference>
<feature type="transmembrane region" description="Helical" evidence="11">
    <location>
        <begin position="450"/>
        <end position="475"/>
    </location>
</feature>
<feature type="transmembrane region" description="Helical" evidence="11">
    <location>
        <begin position="356"/>
        <end position="374"/>
    </location>
</feature>
<protein>
    <submittedName>
        <fullName evidence="12">MviN</fullName>
    </submittedName>
</protein>
<feature type="transmembrane region" description="Helical" evidence="11">
    <location>
        <begin position="123"/>
        <end position="144"/>
    </location>
</feature>
<evidence type="ECO:0000313" key="12">
    <source>
        <dbReference type="EMBL" id="AEP35497.1"/>
    </source>
</evidence>
<dbReference type="GO" id="GO:0008360">
    <property type="term" value="P:regulation of cell shape"/>
    <property type="evidence" value="ECO:0007669"/>
    <property type="project" value="UniProtKB-KW"/>
</dbReference>
<comment type="subcellular location">
    <subcellularLocation>
        <location evidence="1">Cell membrane</location>
        <topology evidence="1">Multi-pass membrane protein</topology>
    </subcellularLocation>
</comment>
<feature type="transmembrane region" description="Helical" evidence="11">
    <location>
        <begin position="156"/>
        <end position="180"/>
    </location>
</feature>
<accession>G4NMZ9</accession>
<reference evidence="12 13" key="1">
    <citation type="journal article" date="2011" name="J. Exp. Med.">
        <title>A live-attenuated chlamydial vaccine protects against trachoma in nonhuman primates.</title>
        <authorList>
            <person name="Kari L."/>
            <person name="Whitmire W.M."/>
            <person name="Olivares-Zavaleta N."/>
            <person name="Goheen M.M."/>
            <person name="Taylor L.D."/>
            <person name="Carlson J.H."/>
            <person name="Sturdevant G.L."/>
            <person name="Lu C."/>
            <person name="Bakios L.E."/>
            <person name="Randall L.B."/>
            <person name="Parnell M.J."/>
            <person name="Zhong G."/>
            <person name="Caldwell H.D."/>
        </authorList>
    </citation>
    <scope>NUCLEOTIDE SEQUENCE [LARGE SCALE GENOMIC DNA]</scope>
    <source>
        <strain evidence="12 13">A2497</strain>
    </source>
</reference>
<name>G4NMZ9_CHLT4</name>
<feature type="transmembrane region" description="Helical" evidence="11">
    <location>
        <begin position="495"/>
        <end position="514"/>
    </location>
</feature>
<keyword evidence="5" id="KW-0133">Cell shape</keyword>
<comment type="function">
    <text evidence="9">Involved in peptidoglycan biosynthesis. Transports lipid-linked peptidoglycan precursors from the inner to the outer leaflet of the cytoplasmic membrane.</text>
</comment>
<keyword evidence="4 11" id="KW-0812">Transmembrane</keyword>
<dbReference type="Pfam" id="PF03023">
    <property type="entry name" value="MurJ"/>
    <property type="match status" value="1"/>
</dbReference>
<organism evidence="12 13">
    <name type="scientific">Chlamydia trachomatis serovar A (strain A2497)</name>
    <dbReference type="NCBI Taxonomy" id="580047"/>
    <lineage>
        <taxon>Bacteria</taxon>
        <taxon>Pseudomonadati</taxon>
        <taxon>Chlamydiota</taxon>
        <taxon>Chlamydiia</taxon>
        <taxon>Chlamydiales</taxon>
        <taxon>Chlamydiaceae</taxon>
        <taxon>Chlamydia/Chlamydophila group</taxon>
        <taxon>Chlamydia</taxon>
    </lineage>
</organism>
<evidence type="ECO:0000256" key="10">
    <source>
        <dbReference type="ARBA" id="ARBA00061532"/>
    </source>
</evidence>
<feature type="transmembrane region" description="Helical" evidence="11">
    <location>
        <begin position="312"/>
        <end position="336"/>
    </location>
</feature>
<keyword evidence="6" id="KW-0573">Peptidoglycan synthesis</keyword>
<dbReference type="AlphaFoldDB" id="G4NMZ9"/>
<gene>
    <name evidence="12" type="ordered locus">CTO_0677</name>
</gene>
<dbReference type="PANTHER" id="PTHR43549:SF3">
    <property type="entry name" value="MULTIDRUG RESISTANCE PROTEIN YPNP-RELATED"/>
    <property type="match status" value="1"/>
</dbReference>
<evidence type="ECO:0000256" key="1">
    <source>
        <dbReference type="ARBA" id="ARBA00004651"/>
    </source>
</evidence>
<evidence type="ECO:0000256" key="8">
    <source>
        <dbReference type="ARBA" id="ARBA00023136"/>
    </source>
</evidence>
<keyword evidence="3" id="KW-1003">Cell membrane</keyword>
<evidence type="ECO:0000256" key="9">
    <source>
        <dbReference type="ARBA" id="ARBA00060041"/>
    </source>
</evidence>
<keyword evidence="8 11" id="KW-0472">Membrane</keyword>
<evidence type="ECO:0000256" key="3">
    <source>
        <dbReference type="ARBA" id="ARBA00022475"/>
    </source>
</evidence>
<evidence type="ECO:0000256" key="4">
    <source>
        <dbReference type="ARBA" id="ARBA00022692"/>
    </source>
</evidence>
<dbReference type="PATRIC" id="fig|580047.4.peg.688"/>
<feature type="transmembrane region" description="Helical" evidence="11">
    <location>
        <begin position="273"/>
        <end position="291"/>
    </location>
</feature>
<dbReference type="GO" id="GO:0005886">
    <property type="term" value="C:plasma membrane"/>
    <property type="evidence" value="ECO:0007669"/>
    <property type="project" value="UniProtKB-SubCell"/>
</dbReference>
<dbReference type="KEGG" id="cra:CTO_0677"/>
<feature type="transmembrane region" description="Helical" evidence="11">
    <location>
        <begin position="186"/>
        <end position="208"/>
    </location>
</feature>
<comment type="similarity">
    <text evidence="10">Belongs to the MurJ/MviN family.</text>
</comment>
<evidence type="ECO:0000256" key="6">
    <source>
        <dbReference type="ARBA" id="ARBA00022984"/>
    </source>
</evidence>
<keyword evidence="7 11" id="KW-1133">Transmembrane helix</keyword>
<feature type="transmembrane region" description="Helical" evidence="11">
    <location>
        <begin position="228"/>
        <end position="253"/>
    </location>
</feature>